<dbReference type="Pfam" id="PF13432">
    <property type="entry name" value="TPR_16"/>
    <property type="match status" value="1"/>
</dbReference>
<evidence type="ECO:0000313" key="6">
    <source>
        <dbReference type="Proteomes" id="UP001374803"/>
    </source>
</evidence>
<dbReference type="RefSeq" id="WP_394834742.1">
    <property type="nucleotide sequence ID" value="NZ_CP089929.1"/>
</dbReference>
<sequence>MSAKKWFALMLLGCAFSGVVPAGADPQPNPQEFFQRSYDAEAVGKLQDALAPMDALPGAARNGYVAQVRRGWLLYKLGRHAEAVDAYAKASALEPRSVESRLGILAPQIAMRRWSDVESAARETLKLDPNNYSANAKLAYAYYNLGRFGEAAAVYKKITDAYPADVEIRSGLGWSYLKASKAGDAIREFRRILEVAPKHALAREGLSAAGASE</sequence>
<dbReference type="SMART" id="SM00028">
    <property type="entry name" value="TPR"/>
    <property type="match status" value="3"/>
</dbReference>
<dbReference type="InterPro" id="IPR051685">
    <property type="entry name" value="Ycf3/AcsC/BcsC/TPR_MFPF"/>
</dbReference>
<dbReference type="EMBL" id="CP089983">
    <property type="protein sequence ID" value="WXB05100.1"/>
    <property type="molecule type" value="Genomic_DNA"/>
</dbReference>
<dbReference type="Pfam" id="PF07719">
    <property type="entry name" value="TPR_2"/>
    <property type="match status" value="1"/>
</dbReference>
<dbReference type="Gene3D" id="1.25.40.10">
    <property type="entry name" value="Tetratricopeptide repeat domain"/>
    <property type="match status" value="2"/>
</dbReference>
<accession>A0ABZ2L7D0</accession>
<dbReference type="PANTHER" id="PTHR44943:SF10">
    <property type="match status" value="1"/>
</dbReference>
<dbReference type="PROSITE" id="PS50005">
    <property type="entry name" value="TPR"/>
    <property type="match status" value="2"/>
</dbReference>
<protein>
    <submittedName>
        <fullName evidence="5">Tetratricopeptide repeat protein</fullName>
    </submittedName>
</protein>
<evidence type="ECO:0000256" key="4">
    <source>
        <dbReference type="SAM" id="SignalP"/>
    </source>
</evidence>
<feature type="repeat" description="TPR" evidence="3">
    <location>
        <begin position="166"/>
        <end position="199"/>
    </location>
</feature>
<dbReference type="InterPro" id="IPR011990">
    <property type="entry name" value="TPR-like_helical_dom_sf"/>
</dbReference>
<feature type="repeat" description="TPR" evidence="3">
    <location>
        <begin position="64"/>
        <end position="97"/>
    </location>
</feature>
<keyword evidence="2 3" id="KW-0802">TPR repeat</keyword>
<dbReference type="SUPFAM" id="SSF48452">
    <property type="entry name" value="TPR-like"/>
    <property type="match status" value="1"/>
</dbReference>
<reference evidence="5" key="1">
    <citation type="submission" date="2021-12" db="EMBL/GenBank/DDBJ databases">
        <title>Discovery of the Pendulisporaceae a myxobacterial family with distinct sporulation behavior and unique specialized metabolism.</title>
        <authorList>
            <person name="Garcia R."/>
            <person name="Popoff A."/>
            <person name="Bader C.D."/>
            <person name="Loehr J."/>
            <person name="Walesch S."/>
            <person name="Walt C."/>
            <person name="Boldt J."/>
            <person name="Bunk B."/>
            <person name="Haeckl F.J.F.P.J."/>
            <person name="Gunesch A.P."/>
            <person name="Birkelbach J."/>
            <person name="Nuebel U."/>
            <person name="Pietschmann T."/>
            <person name="Bach T."/>
            <person name="Mueller R."/>
        </authorList>
    </citation>
    <scope>NUCLEOTIDE SEQUENCE</scope>
    <source>
        <strain evidence="5">MSr11367</strain>
    </source>
</reference>
<organism evidence="5 6">
    <name type="scientific">Pendulispora rubella</name>
    <dbReference type="NCBI Taxonomy" id="2741070"/>
    <lineage>
        <taxon>Bacteria</taxon>
        <taxon>Pseudomonadati</taxon>
        <taxon>Myxococcota</taxon>
        <taxon>Myxococcia</taxon>
        <taxon>Myxococcales</taxon>
        <taxon>Sorangiineae</taxon>
        <taxon>Pendulisporaceae</taxon>
        <taxon>Pendulispora</taxon>
    </lineage>
</organism>
<evidence type="ECO:0000256" key="2">
    <source>
        <dbReference type="ARBA" id="ARBA00022803"/>
    </source>
</evidence>
<gene>
    <name evidence="5" type="ORF">LVJ94_50430</name>
</gene>
<keyword evidence="4" id="KW-0732">Signal</keyword>
<evidence type="ECO:0000256" key="3">
    <source>
        <dbReference type="PROSITE-ProRule" id="PRU00339"/>
    </source>
</evidence>
<proteinExistence type="predicted"/>
<dbReference type="Proteomes" id="UP001374803">
    <property type="component" value="Chromosome"/>
</dbReference>
<keyword evidence="6" id="KW-1185">Reference proteome</keyword>
<dbReference type="InterPro" id="IPR019734">
    <property type="entry name" value="TPR_rpt"/>
</dbReference>
<dbReference type="Pfam" id="PF14559">
    <property type="entry name" value="TPR_19"/>
    <property type="match status" value="1"/>
</dbReference>
<feature type="chain" id="PRO_5047314659" evidence="4">
    <location>
        <begin position="25"/>
        <end position="213"/>
    </location>
</feature>
<name>A0ABZ2L7D0_9BACT</name>
<evidence type="ECO:0000256" key="1">
    <source>
        <dbReference type="ARBA" id="ARBA00022737"/>
    </source>
</evidence>
<feature type="signal peptide" evidence="4">
    <location>
        <begin position="1"/>
        <end position="24"/>
    </location>
</feature>
<dbReference type="InterPro" id="IPR013105">
    <property type="entry name" value="TPR_2"/>
</dbReference>
<keyword evidence="1" id="KW-0677">Repeat</keyword>
<dbReference type="PANTHER" id="PTHR44943">
    <property type="entry name" value="CELLULOSE SYNTHASE OPERON PROTEIN C"/>
    <property type="match status" value="1"/>
</dbReference>
<evidence type="ECO:0000313" key="5">
    <source>
        <dbReference type="EMBL" id="WXB05100.1"/>
    </source>
</evidence>